<dbReference type="EMBL" id="CAJNOC010005654">
    <property type="protein sequence ID" value="CAF1058272.1"/>
    <property type="molecule type" value="Genomic_DNA"/>
</dbReference>
<evidence type="ECO:0000313" key="2">
    <source>
        <dbReference type="Proteomes" id="UP000663879"/>
    </source>
</evidence>
<accession>A0A814L1N2</accession>
<proteinExistence type="predicted"/>
<sequence>CIADYKNDKLVCGNSEIRIRTKQPESAQIICTSNTIIIETNSRLIYKTKTKITDGKILIEKYGRFNVVETIADSTEQVAICLKNLTPIMQIIRAHTSICKITSCTVTKSVENQQQIINFIKEGVETEFVGNINE</sequence>
<evidence type="ECO:0000313" key="1">
    <source>
        <dbReference type="EMBL" id="CAF1058272.1"/>
    </source>
</evidence>
<dbReference type="Proteomes" id="UP000663879">
    <property type="component" value="Unassembled WGS sequence"/>
</dbReference>
<protein>
    <submittedName>
        <fullName evidence="1">Uncharacterized protein</fullName>
    </submittedName>
</protein>
<reference evidence="1" key="1">
    <citation type="submission" date="2021-02" db="EMBL/GenBank/DDBJ databases">
        <authorList>
            <person name="Nowell W R."/>
        </authorList>
    </citation>
    <scope>NUCLEOTIDE SEQUENCE</scope>
    <source>
        <strain evidence="1">Ploen Becks lab</strain>
    </source>
</reference>
<name>A0A814L1N2_9BILA</name>
<organism evidence="1 2">
    <name type="scientific">Brachionus calyciflorus</name>
    <dbReference type="NCBI Taxonomy" id="104777"/>
    <lineage>
        <taxon>Eukaryota</taxon>
        <taxon>Metazoa</taxon>
        <taxon>Spiralia</taxon>
        <taxon>Gnathifera</taxon>
        <taxon>Rotifera</taxon>
        <taxon>Eurotatoria</taxon>
        <taxon>Monogononta</taxon>
        <taxon>Pseudotrocha</taxon>
        <taxon>Ploima</taxon>
        <taxon>Brachionidae</taxon>
        <taxon>Brachionus</taxon>
    </lineage>
</organism>
<feature type="non-terminal residue" evidence="1">
    <location>
        <position position="1"/>
    </location>
</feature>
<dbReference type="OrthoDB" id="10192037at2759"/>
<gene>
    <name evidence="1" type="ORF">OXX778_LOCUS19160</name>
</gene>
<comment type="caution">
    <text evidence="1">The sequence shown here is derived from an EMBL/GenBank/DDBJ whole genome shotgun (WGS) entry which is preliminary data.</text>
</comment>
<dbReference type="AlphaFoldDB" id="A0A814L1N2"/>
<keyword evidence="2" id="KW-1185">Reference proteome</keyword>